<comment type="caution">
    <text evidence="2">The sequence shown here is derived from an EMBL/GenBank/DDBJ whole genome shotgun (WGS) entry which is preliminary data.</text>
</comment>
<evidence type="ECO:0000313" key="3">
    <source>
        <dbReference type="Proteomes" id="UP001305414"/>
    </source>
</evidence>
<protein>
    <submittedName>
        <fullName evidence="2">Uncharacterized protein</fullName>
    </submittedName>
</protein>
<sequence length="84" mass="9697">MVELTEAMYSDPEEIARALEEFRTYTVSTNRPVLEKIIPIIERTEPPKPNDGRTEHYQELRKGFLESLLQSGPPNIDKPSELLK</sequence>
<evidence type="ECO:0000313" key="2">
    <source>
        <dbReference type="EMBL" id="KAK5628173.1"/>
    </source>
</evidence>
<reference evidence="2 3" key="1">
    <citation type="submission" date="2023-10" db="EMBL/GenBank/DDBJ databases">
        <title>Draft genome sequence of Xylaria bambusicola isolate GMP-LS, the root and basal stem rot pathogen of sugarcane in Indonesia.</title>
        <authorList>
            <person name="Selvaraj P."/>
            <person name="Muralishankar V."/>
            <person name="Muruganantham S."/>
            <person name="Sp S."/>
            <person name="Haryani S."/>
            <person name="Lau K.J.X."/>
            <person name="Naqvi N.I."/>
        </authorList>
    </citation>
    <scope>NUCLEOTIDE SEQUENCE [LARGE SCALE GENOMIC DNA]</scope>
    <source>
        <strain evidence="2">GMP-LS</strain>
    </source>
</reference>
<proteinExistence type="predicted"/>
<feature type="region of interest" description="Disordered" evidence="1">
    <location>
        <begin position="64"/>
        <end position="84"/>
    </location>
</feature>
<keyword evidence="3" id="KW-1185">Reference proteome</keyword>
<dbReference type="Proteomes" id="UP001305414">
    <property type="component" value="Unassembled WGS sequence"/>
</dbReference>
<name>A0AAN7UIA7_9PEZI</name>
<gene>
    <name evidence="2" type="ORF">RRF57_003888</name>
</gene>
<dbReference type="EMBL" id="JAWHQM010000008">
    <property type="protein sequence ID" value="KAK5628173.1"/>
    <property type="molecule type" value="Genomic_DNA"/>
</dbReference>
<organism evidence="2 3">
    <name type="scientific">Xylaria bambusicola</name>
    <dbReference type="NCBI Taxonomy" id="326684"/>
    <lineage>
        <taxon>Eukaryota</taxon>
        <taxon>Fungi</taxon>
        <taxon>Dikarya</taxon>
        <taxon>Ascomycota</taxon>
        <taxon>Pezizomycotina</taxon>
        <taxon>Sordariomycetes</taxon>
        <taxon>Xylariomycetidae</taxon>
        <taxon>Xylariales</taxon>
        <taxon>Xylariaceae</taxon>
        <taxon>Xylaria</taxon>
    </lineage>
</organism>
<evidence type="ECO:0000256" key="1">
    <source>
        <dbReference type="SAM" id="MobiDB-lite"/>
    </source>
</evidence>
<accession>A0AAN7UIA7</accession>
<dbReference type="AlphaFoldDB" id="A0AAN7UIA7"/>